<dbReference type="Proteomes" id="UP000428328">
    <property type="component" value="Chromosome"/>
</dbReference>
<dbReference type="Gene3D" id="2.30.38.10">
    <property type="entry name" value="Luciferase, Domain 3"/>
    <property type="match status" value="1"/>
</dbReference>
<dbReference type="Gene3D" id="3.40.50.980">
    <property type="match status" value="2"/>
</dbReference>
<dbReference type="RefSeq" id="WP_158946290.1">
    <property type="nucleotide sequence ID" value="NZ_CP046400.1"/>
</dbReference>
<dbReference type="GO" id="GO:0031956">
    <property type="term" value="F:medium-chain fatty acid-CoA ligase activity"/>
    <property type="evidence" value="ECO:0007669"/>
    <property type="project" value="TreeGrafter"/>
</dbReference>
<dbReference type="EMBL" id="CP046400">
    <property type="protein sequence ID" value="QGY39078.1"/>
    <property type="molecule type" value="Genomic_DNA"/>
</dbReference>
<dbReference type="PANTHER" id="PTHR43201:SF5">
    <property type="entry name" value="MEDIUM-CHAIN ACYL-COA LIGASE ACSF2, MITOCHONDRIAL"/>
    <property type="match status" value="1"/>
</dbReference>
<dbReference type="InterPro" id="IPR045851">
    <property type="entry name" value="AMP-bd_C_sf"/>
</dbReference>
<feature type="domain" description="AMP-binding enzyme C-terminal" evidence="4">
    <location>
        <begin position="454"/>
        <end position="529"/>
    </location>
</feature>
<dbReference type="Pfam" id="PF13193">
    <property type="entry name" value="AMP-binding_C"/>
    <property type="match status" value="1"/>
</dbReference>
<dbReference type="GO" id="GO:0006631">
    <property type="term" value="P:fatty acid metabolic process"/>
    <property type="evidence" value="ECO:0007669"/>
    <property type="project" value="TreeGrafter"/>
</dbReference>
<dbReference type="AlphaFoldDB" id="A0A6I6JDJ0"/>
<dbReference type="FunFam" id="3.30.300.30:FF:000008">
    <property type="entry name" value="2,3-dihydroxybenzoate-AMP ligase"/>
    <property type="match status" value="1"/>
</dbReference>
<keyword evidence="6" id="KW-1185">Reference proteome</keyword>
<dbReference type="InterPro" id="IPR020845">
    <property type="entry name" value="AMP-binding_CS"/>
</dbReference>
<comment type="similarity">
    <text evidence="1">Belongs to the ATP-dependent AMP-binding enzyme family.</text>
</comment>
<dbReference type="PANTHER" id="PTHR43201">
    <property type="entry name" value="ACYL-COA SYNTHETASE"/>
    <property type="match status" value="1"/>
</dbReference>
<reference evidence="5 6" key="1">
    <citation type="submission" date="2019-11" db="EMBL/GenBank/DDBJ databases">
        <authorList>
            <person name="Zheng R.K."/>
            <person name="Sun C.M."/>
        </authorList>
    </citation>
    <scope>NUCLEOTIDE SEQUENCE [LARGE SCALE GENOMIC DNA]</scope>
    <source>
        <strain evidence="5 6">SRB007</strain>
    </source>
</reference>
<dbReference type="Pfam" id="PF00501">
    <property type="entry name" value="AMP-binding"/>
    <property type="match status" value="1"/>
</dbReference>
<evidence type="ECO:0000256" key="1">
    <source>
        <dbReference type="ARBA" id="ARBA00006432"/>
    </source>
</evidence>
<accession>A0A6I6JDJ0</accession>
<dbReference type="InterPro" id="IPR000873">
    <property type="entry name" value="AMP-dep_synth/lig_dom"/>
</dbReference>
<proteinExistence type="inferred from homology"/>
<evidence type="ECO:0000256" key="2">
    <source>
        <dbReference type="ARBA" id="ARBA00022598"/>
    </source>
</evidence>
<evidence type="ECO:0000313" key="6">
    <source>
        <dbReference type="Proteomes" id="UP000428328"/>
    </source>
</evidence>
<dbReference type="FunFam" id="3.40.50.12780:FF:000003">
    <property type="entry name" value="Long-chain-fatty-acid--CoA ligase FadD"/>
    <property type="match status" value="1"/>
</dbReference>
<dbReference type="InterPro" id="IPR025110">
    <property type="entry name" value="AMP-bd_C"/>
</dbReference>
<dbReference type="PROSITE" id="PS00455">
    <property type="entry name" value="AMP_BINDING"/>
    <property type="match status" value="1"/>
</dbReference>
<dbReference type="SUPFAM" id="SSF56801">
    <property type="entry name" value="Acetyl-CoA synthetase-like"/>
    <property type="match status" value="1"/>
</dbReference>
<evidence type="ECO:0000259" key="3">
    <source>
        <dbReference type="Pfam" id="PF00501"/>
    </source>
</evidence>
<protein>
    <submittedName>
        <fullName evidence="5">AMP-binding protein</fullName>
    </submittedName>
</protein>
<dbReference type="Gene3D" id="3.30.300.30">
    <property type="match status" value="1"/>
</dbReference>
<feature type="domain" description="AMP-dependent synthetase/ligase" evidence="3">
    <location>
        <begin position="14"/>
        <end position="403"/>
    </location>
</feature>
<organism evidence="5 6">
    <name type="scientific">Pseudodesulfovibrio cashew</name>
    <dbReference type="NCBI Taxonomy" id="2678688"/>
    <lineage>
        <taxon>Bacteria</taxon>
        <taxon>Pseudomonadati</taxon>
        <taxon>Thermodesulfobacteriota</taxon>
        <taxon>Desulfovibrionia</taxon>
        <taxon>Desulfovibrionales</taxon>
        <taxon>Desulfovibrionaceae</taxon>
    </lineage>
</organism>
<sequence length="546" mass="61429">MSALREITLGQLLDETVANNPDTEAVVYVDRDFRLTYREFGELVDTVAKGLMALGVKKGEKVAVWANNVPYWVTLQFATAKIGAVMLTVNTHYRSHELKYLLENSETENLFLIGEYRDHDYLNTVYELIPELKVQERGRLKTNKFPKLKRVFYLGHEKHRGLYSIPELQAMASMVSDEEYKARQDELDPHDVVNMQYTSGTTGFPKGVQLTHYNIANNGYWIGKNQNFQPGERLCLTVPLFHCFGCVLGVLACINHGVTMVILEDFVPLDVMLAIDQEKCTAVYGVPTMYIAILDHPMFERFNYSSLRTGIMAGSPCPVEVMKRVMDKMNMKEITICYGLTESSPVMSQTKIGDTIRQMTETVGAAMPEVELRITDPETGKECPVGTVGEICCRGYNVMKGYYNNPKGTAEAIDEDGWLHSGDLGVMDEDGYLTVTGRLKDMIIRGGENIYPREIEEFLYTMDGVLDVQVAGVPSAKFGEEVGAFIILKDGADVTAEDVIDFCRGSISRYKIPKYVAFVSEYPMTASGKIQKYKLRDMAHEMWPDA</sequence>
<evidence type="ECO:0000313" key="5">
    <source>
        <dbReference type="EMBL" id="QGY39078.1"/>
    </source>
</evidence>
<evidence type="ECO:0000259" key="4">
    <source>
        <dbReference type="Pfam" id="PF13193"/>
    </source>
</evidence>
<keyword evidence="2" id="KW-0436">Ligase</keyword>
<dbReference type="CDD" id="cd05917">
    <property type="entry name" value="FACL_like_2"/>
    <property type="match status" value="1"/>
</dbReference>
<dbReference type="KEGG" id="psel:GM415_02695"/>
<name>A0A6I6JDJ0_9BACT</name>
<gene>
    <name evidence="5" type="ORF">GM415_02695</name>
</gene>